<accession>A0ABX2E7X6</accession>
<name>A0ABX2E7X6_9FLAO</name>
<sequence>MKSLKFIVIIVGSLLSFESCGPVIISSRPSHPTPAWFYPNRVVNVRYIYFPEYYLYYDLTLRQYIYLNNNTWVSVKVLPQRFNTINLRRAKQERINNYYGDNIREYHSTRRTNNSSTRSKLDNRSRRG</sequence>
<proteinExistence type="predicted"/>
<dbReference type="EMBL" id="JABRWQ010000007">
    <property type="protein sequence ID" value="NRD24613.1"/>
    <property type="molecule type" value="Genomic_DNA"/>
</dbReference>
<protein>
    <submittedName>
        <fullName evidence="2">Uncharacterized protein</fullName>
    </submittedName>
</protein>
<evidence type="ECO:0000313" key="2">
    <source>
        <dbReference type="EMBL" id="NRD24613.1"/>
    </source>
</evidence>
<keyword evidence="3" id="KW-1185">Reference proteome</keyword>
<dbReference type="Proteomes" id="UP000805085">
    <property type="component" value="Unassembled WGS sequence"/>
</dbReference>
<gene>
    <name evidence="2" type="ORF">HNV10_15270</name>
</gene>
<feature type="compositionally biased region" description="Basic and acidic residues" evidence="1">
    <location>
        <begin position="119"/>
        <end position="128"/>
    </location>
</feature>
<reference evidence="2 3" key="1">
    <citation type="journal article" date="2015" name="Int. J. Syst. Evol. Microbiol.">
        <title>Winogradskyella litoriviva sp. nov., isolated from coastal seawater.</title>
        <authorList>
            <person name="Nedashkovskaya O.I."/>
            <person name="Kukhlevskiy A.D."/>
            <person name="Zhukova N.V."/>
            <person name="Kim S.J."/>
            <person name="Rhee S.K."/>
            <person name="Mikhailov V.V."/>
        </authorList>
    </citation>
    <scope>NUCLEOTIDE SEQUENCE [LARGE SCALE GENOMIC DNA]</scope>
    <source>
        <strain evidence="2 3">KMM6491</strain>
    </source>
</reference>
<evidence type="ECO:0000256" key="1">
    <source>
        <dbReference type="SAM" id="MobiDB-lite"/>
    </source>
</evidence>
<organism evidence="2 3">
    <name type="scientific">Winogradskyella litoriviva</name>
    <dbReference type="NCBI Taxonomy" id="1220182"/>
    <lineage>
        <taxon>Bacteria</taxon>
        <taxon>Pseudomonadati</taxon>
        <taxon>Bacteroidota</taxon>
        <taxon>Flavobacteriia</taxon>
        <taxon>Flavobacteriales</taxon>
        <taxon>Flavobacteriaceae</taxon>
        <taxon>Winogradskyella</taxon>
    </lineage>
</organism>
<feature type="region of interest" description="Disordered" evidence="1">
    <location>
        <begin position="107"/>
        <end position="128"/>
    </location>
</feature>
<dbReference type="RefSeq" id="WP_173302263.1">
    <property type="nucleotide sequence ID" value="NZ_JABRWQ010000007.1"/>
</dbReference>
<comment type="caution">
    <text evidence="2">The sequence shown here is derived from an EMBL/GenBank/DDBJ whole genome shotgun (WGS) entry which is preliminary data.</text>
</comment>
<evidence type="ECO:0000313" key="3">
    <source>
        <dbReference type="Proteomes" id="UP000805085"/>
    </source>
</evidence>